<name>A0A813F398_POLGL</name>
<feature type="region of interest" description="Disordered" evidence="1">
    <location>
        <begin position="139"/>
        <end position="159"/>
    </location>
</feature>
<evidence type="ECO:0000313" key="3">
    <source>
        <dbReference type="Proteomes" id="UP000654075"/>
    </source>
</evidence>
<evidence type="ECO:0000256" key="1">
    <source>
        <dbReference type="SAM" id="MobiDB-lite"/>
    </source>
</evidence>
<gene>
    <name evidence="2" type="ORF">PGLA1383_LOCUS23007</name>
</gene>
<dbReference type="Proteomes" id="UP000654075">
    <property type="component" value="Unassembled WGS sequence"/>
</dbReference>
<protein>
    <submittedName>
        <fullName evidence="2">Uncharacterized protein</fullName>
    </submittedName>
</protein>
<keyword evidence="3" id="KW-1185">Reference proteome</keyword>
<sequence length="159" mass="17987">MPGRSDKSVDFAGCPFVVGWQSYPPLVRGKLLKLRLRDPRSPSCGRVRGRGERLWGKAVSWCPPCLVGVAARSKVQLCDLGCGVESVLLKSWWLCDRQLPCGTISRMLGQKRLLLLDHPNRQQRYIVFDLSNEDKQVFAKHSQPNESQTPHPKQNRVPL</sequence>
<dbReference type="AlphaFoldDB" id="A0A813F398"/>
<accession>A0A813F398</accession>
<comment type="caution">
    <text evidence="2">The sequence shown here is derived from an EMBL/GenBank/DDBJ whole genome shotgun (WGS) entry which is preliminary data.</text>
</comment>
<dbReference type="EMBL" id="CAJNNV010017043">
    <property type="protein sequence ID" value="CAE8604863.1"/>
    <property type="molecule type" value="Genomic_DNA"/>
</dbReference>
<feature type="compositionally biased region" description="Polar residues" evidence="1">
    <location>
        <begin position="142"/>
        <end position="152"/>
    </location>
</feature>
<organism evidence="2 3">
    <name type="scientific">Polarella glacialis</name>
    <name type="common">Dinoflagellate</name>
    <dbReference type="NCBI Taxonomy" id="89957"/>
    <lineage>
        <taxon>Eukaryota</taxon>
        <taxon>Sar</taxon>
        <taxon>Alveolata</taxon>
        <taxon>Dinophyceae</taxon>
        <taxon>Suessiales</taxon>
        <taxon>Suessiaceae</taxon>
        <taxon>Polarella</taxon>
    </lineage>
</organism>
<proteinExistence type="predicted"/>
<evidence type="ECO:0000313" key="2">
    <source>
        <dbReference type="EMBL" id="CAE8604863.1"/>
    </source>
</evidence>
<reference evidence="2" key="1">
    <citation type="submission" date="2021-02" db="EMBL/GenBank/DDBJ databases">
        <authorList>
            <person name="Dougan E. K."/>
            <person name="Rhodes N."/>
            <person name="Thang M."/>
            <person name="Chan C."/>
        </authorList>
    </citation>
    <scope>NUCLEOTIDE SEQUENCE</scope>
</reference>